<dbReference type="EMBL" id="SJZJ01000002">
    <property type="protein sequence ID" value="TCJ30907.1"/>
    <property type="molecule type" value="Genomic_DNA"/>
</dbReference>
<proteinExistence type="predicted"/>
<accession>A0A4R1CJ83</accession>
<reference evidence="2 3" key="1">
    <citation type="submission" date="2019-03" db="EMBL/GenBank/DDBJ databases">
        <authorList>
            <person name="Kim M.K.M."/>
        </authorList>
    </citation>
    <scope>NUCLEOTIDE SEQUENCE [LARGE SCALE GENOMIC DNA]</scope>
    <source>
        <strain evidence="2 3">18JY15-6</strain>
    </source>
</reference>
<name>A0A4R1CJ83_9ACTN</name>
<keyword evidence="1" id="KW-0472">Membrane</keyword>
<dbReference type="RefSeq" id="WP_131581555.1">
    <property type="nucleotide sequence ID" value="NZ_SJZJ01000002.1"/>
</dbReference>
<keyword evidence="3" id="KW-1185">Reference proteome</keyword>
<dbReference type="AlphaFoldDB" id="A0A4R1CJ83"/>
<sequence length="127" mass="13290">MLTAAAVFAALAALLHVYIWTLESVTFMGKGRKAFGISAADAEIVRPWALNQGYYNLFLAIGTFVGVGLTLGDCVAGRALIVFGVGSMFAAAVVLIATDRKMLRGALIQGTFPAIALVLLGIDALTR</sequence>
<dbReference type="Proteomes" id="UP000295453">
    <property type="component" value="Unassembled WGS sequence"/>
</dbReference>
<evidence type="ECO:0000313" key="3">
    <source>
        <dbReference type="Proteomes" id="UP000295453"/>
    </source>
</evidence>
<gene>
    <name evidence="2" type="ORF">EPD65_02390</name>
</gene>
<keyword evidence="1" id="KW-1133">Transmembrane helix</keyword>
<organism evidence="2 3">
    <name type="scientific">Nocardioides jejuensis</name>
    <dbReference type="NCBI Taxonomy" id="2502782"/>
    <lineage>
        <taxon>Bacteria</taxon>
        <taxon>Bacillati</taxon>
        <taxon>Actinomycetota</taxon>
        <taxon>Actinomycetes</taxon>
        <taxon>Propionibacteriales</taxon>
        <taxon>Nocardioidaceae</taxon>
        <taxon>Nocardioides</taxon>
    </lineage>
</organism>
<dbReference type="InterPro" id="IPR009732">
    <property type="entry name" value="DUF1304"/>
</dbReference>
<keyword evidence="1" id="KW-0812">Transmembrane</keyword>
<evidence type="ECO:0000256" key="1">
    <source>
        <dbReference type="SAM" id="Phobius"/>
    </source>
</evidence>
<protein>
    <submittedName>
        <fullName evidence="2">DUF1304 domain-containing protein</fullName>
    </submittedName>
</protein>
<feature type="transmembrane region" description="Helical" evidence="1">
    <location>
        <begin position="53"/>
        <end position="72"/>
    </location>
</feature>
<feature type="transmembrane region" description="Helical" evidence="1">
    <location>
        <begin position="103"/>
        <end position="122"/>
    </location>
</feature>
<evidence type="ECO:0000313" key="2">
    <source>
        <dbReference type="EMBL" id="TCJ30907.1"/>
    </source>
</evidence>
<comment type="caution">
    <text evidence="2">The sequence shown here is derived from an EMBL/GenBank/DDBJ whole genome shotgun (WGS) entry which is preliminary data.</text>
</comment>
<dbReference type="OrthoDB" id="9803832at2"/>
<dbReference type="Pfam" id="PF06993">
    <property type="entry name" value="DUF1304"/>
    <property type="match status" value="1"/>
</dbReference>
<feature type="transmembrane region" description="Helical" evidence="1">
    <location>
        <begin position="79"/>
        <end position="97"/>
    </location>
</feature>